<reference evidence="1" key="1">
    <citation type="submission" date="2015-09" db="EMBL/GenBank/DDBJ databases">
        <authorList>
            <person name="Jackson K.R."/>
            <person name="Lunt B.L."/>
            <person name="Fisher J.N.B."/>
            <person name="Gardner A.V."/>
            <person name="Bailey M.E."/>
            <person name="Deus L.M."/>
            <person name="Earl A.S."/>
            <person name="Gibby P.D."/>
            <person name="Hartmann K.A."/>
            <person name="Liu J.E."/>
            <person name="Manci A.M."/>
            <person name="Nielsen D.A."/>
            <person name="Solomon M.B."/>
            <person name="Breakwell D.P."/>
            <person name="Burnett S.H."/>
            <person name="Grose J.H."/>
        </authorList>
    </citation>
    <scope>NUCLEOTIDE SEQUENCE</scope>
    <source>
        <strain evidence="1">7805</strain>
    </source>
</reference>
<name>A0A1J1JDJ7_PLAAG</name>
<proteinExistence type="predicted"/>
<accession>A0A1J1JDJ7</accession>
<evidence type="ECO:0000313" key="1">
    <source>
        <dbReference type="EMBL" id="CUM59071.1"/>
    </source>
</evidence>
<organism evidence="1">
    <name type="scientific">Planktothrix agardhii</name>
    <name type="common">Oscillatoria agardhii</name>
    <dbReference type="NCBI Taxonomy" id="1160"/>
    <lineage>
        <taxon>Bacteria</taxon>
        <taxon>Bacillati</taxon>
        <taxon>Cyanobacteriota</taxon>
        <taxon>Cyanophyceae</taxon>
        <taxon>Oscillatoriophycideae</taxon>
        <taxon>Oscillatoriales</taxon>
        <taxon>Microcoleaceae</taxon>
        <taxon>Planktothrix</taxon>
    </lineage>
</organism>
<gene>
    <name evidence="1" type="ORF">PLAM_1104</name>
</gene>
<dbReference type="EMBL" id="LO018304">
    <property type="protein sequence ID" value="CUM59071.1"/>
    <property type="molecule type" value="Genomic_DNA"/>
</dbReference>
<protein>
    <submittedName>
        <fullName evidence="1">Uncharacterized protein</fullName>
    </submittedName>
</protein>
<sequence length="45" mass="5209">MSLAIAPTSTKIMAPKIDHVYALNLYLFAFKLEQDLRRHTIYSVQ</sequence>
<dbReference type="AlphaFoldDB" id="A0A1J1JDJ7"/>